<accession>A0A3B3UKY2</accession>
<dbReference type="Gene3D" id="1.25.40.10">
    <property type="entry name" value="Tetratricopeptide repeat domain"/>
    <property type="match status" value="1"/>
</dbReference>
<evidence type="ECO:0000313" key="7">
    <source>
        <dbReference type="Proteomes" id="UP000261500"/>
    </source>
</evidence>
<evidence type="ECO:0000313" key="6">
    <source>
        <dbReference type="Ensembl" id="ENSPLAP00000014025.1"/>
    </source>
</evidence>
<keyword evidence="1" id="KW-0479">Metal-binding</keyword>
<protein>
    <submittedName>
        <fullName evidence="6">Zinc finger MYND-type containing 12</fullName>
    </submittedName>
</protein>
<evidence type="ECO:0000256" key="1">
    <source>
        <dbReference type="ARBA" id="ARBA00022723"/>
    </source>
</evidence>
<dbReference type="AlphaFoldDB" id="A0A3B3UKY2"/>
<dbReference type="PANTHER" id="PTHR46533">
    <property type="entry name" value="ZINC FINGER MYND DOMAIN-CONTAINING PROTEIN 12"/>
    <property type="match status" value="1"/>
</dbReference>
<keyword evidence="2 4" id="KW-0863">Zinc-finger</keyword>
<dbReference type="PROSITE" id="PS50865">
    <property type="entry name" value="ZF_MYND_2"/>
    <property type="match status" value="1"/>
</dbReference>
<name>A0A3B3UKY2_9TELE</name>
<dbReference type="GO" id="GO:0008270">
    <property type="term" value="F:zinc ion binding"/>
    <property type="evidence" value="ECO:0007669"/>
    <property type="project" value="UniProtKB-KW"/>
</dbReference>
<dbReference type="InterPro" id="IPR011990">
    <property type="entry name" value="TPR-like_helical_dom_sf"/>
</dbReference>
<dbReference type="PROSITE" id="PS01360">
    <property type="entry name" value="ZF_MYND_1"/>
    <property type="match status" value="1"/>
</dbReference>
<dbReference type="InterPro" id="IPR053248">
    <property type="entry name" value="Zinc_finger_MYND_domain"/>
</dbReference>
<organism evidence="6 7">
    <name type="scientific">Poecilia latipinna</name>
    <name type="common">sailfin molly</name>
    <dbReference type="NCBI Taxonomy" id="48699"/>
    <lineage>
        <taxon>Eukaryota</taxon>
        <taxon>Metazoa</taxon>
        <taxon>Chordata</taxon>
        <taxon>Craniata</taxon>
        <taxon>Vertebrata</taxon>
        <taxon>Euteleostomi</taxon>
        <taxon>Actinopterygii</taxon>
        <taxon>Neopterygii</taxon>
        <taxon>Teleostei</taxon>
        <taxon>Neoteleostei</taxon>
        <taxon>Acanthomorphata</taxon>
        <taxon>Ovalentaria</taxon>
        <taxon>Atherinomorphae</taxon>
        <taxon>Cyprinodontiformes</taxon>
        <taxon>Poeciliidae</taxon>
        <taxon>Poeciliinae</taxon>
        <taxon>Poecilia</taxon>
    </lineage>
</organism>
<reference evidence="6" key="2">
    <citation type="submission" date="2025-09" db="UniProtKB">
        <authorList>
            <consortium name="Ensembl"/>
        </authorList>
    </citation>
    <scope>IDENTIFICATION</scope>
</reference>
<proteinExistence type="predicted"/>
<keyword evidence="7" id="KW-1185">Reference proteome</keyword>
<evidence type="ECO:0000256" key="2">
    <source>
        <dbReference type="ARBA" id="ARBA00022771"/>
    </source>
</evidence>
<dbReference type="Proteomes" id="UP000261500">
    <property type="component" value="Unplaced"/>
</dbReference>
<dbReference type="Pfam" id="PF01753">
    <property type="entry name" value="zf-MYND"/>
    <property type="match status" value="1"/>
</dbReference>
<evidence type="ECO:0000256" key="4">
    <source>
        <dbReference type="PROSITE-ProRule" id="PRU00134"/>
    </source>
</evidence>
<sequence length="382" mass="42866">MEPDEPGTSAVATEIMPLAFPKGKEKYCELCQREAYLQCAKCQVTFYCNADHQQADWVGVHERICQMLVSIRSMKDIYDPAVRKRNQLRKVNQLGNLVAQSKLSEGKHEEALPAAHCCLQTSIDLYGPNTIQLVPAYILLAEANMGLGNLAVVAELLSQAEWAVLKNPELGASVQQQLHRSLGHYHTSVGNLEIALHHFSNDIYFACEEYGLDSSATTKGYFLIADVFARQGRTAIVHSLYSEVCPCTYFHIIKRLPFHDSELEKAQRVEMEEMLRVILEFEQKQSRRDAALIALIAHNLAMLWFINGDLHKVKSPDGVRYDSVTQFLRSSQHCLKIGLPLIDDAVNTSRTPLGVVVSRQSDPGFGLQTLRTVSPKKKLQMI</sequence>
<dbReference type="SUPFAM" id="SSF144232">
    <property type="entry name" value="HIT/MYND zinc finger-like"/>
    <property type="match status" value="1"/>
</dbReference>
<keyword evidence="3" id="KW-0862">Zinc</keyword>
<dbReference type="STRING" id="48699.ENSPLAP00000014025"/>
<dbReference type="Ensembl" id="ENSPLAT00000030156.1">
    <property type="protein sequence ID" value="ENSPLAP00000014025.1"/>
    <property type="gene ID" value="ENSPLAG00000017736.1"/>
</dbReference>
<dbReference type="GeneTree" id="ENSGT00390000004248"/>
<evidence type="ECO:0000259" key="5">
    <source>
        <dbReference type="PROSITE" id="PS50865"/>
    </source>
</evidence>
<dbReference type="PANTHER" id="PTHR46533:SF1">
    <property type="entry name" value="ZINC FINGER MYND DOMAIN-CONTAINING PROTEIN 12"/>
    <property type="match status" value="1"/>
</dbReference>
<reference evidence="6" key="1">
    <citation type="submission" date="2025-08" db="UniProtKB">
        <authorList>
            <consortium name="Ensembl"/>
        </authorList>
    </citation>
    <scope>IDENTIFICATION</scope>
</reference>
<dbReference type="Gene3D" id="6.10.140.2220">
    <property type="match status" value="1"/>
</dbReference>
<evidence type="ECO:0000256" key="3">
    <source>
        <dbReference type="ARBA" id="ARBA00022833"/>
    </source>
</evidence>
<dbReference type="InterPro" id="IPR002893">
    <property type="entry name" value="Znf_MYND"/>
</dbReference>
<feature type="domain" description="MYND-type" evidence="5">
    <location>
        <begin position="28"/>
        <end position="65"/>
    </location>
</feature>